<dbReference type="Pfam" id="PF02428">
    <property type="entry name" value="Prot_inhib_II"/>
    <property type="match status" value="1"/>
</dbReference>
<reference evidence="1" key="1">
    <citation type="journal article" date="1997" name="Nucleic Acids Res.">
        <title>tRNAscan-SE: a program for improved detection of transfer RNA genes in genomic sequence.</title>
        <authorList>
            <person name="Lowe T.M."/>
            <person name="Eddy S.R."/>
        </authorList>
    </citation>
    <scope>NUCLEOTIDE SEQUENCE [LARGE SCALE GENOMIC DNA]</scope>
    <source>
        <strain evidence="1">r\B97-61/B2</strain>
    </source>
</reference>
<dbReference type="RefSeq" id="XP_017981024.1">
    <property type="nucleotide sequence ID" value="XM_018125535.1"/>
</dbReference>
<sequence>MKEQLSKSIVIVAGLGLKPIGRDSILISVTSNFGGSLSAAVLSSAASLKAKACPPYCLDVEYVTCKSPGDEKLNSVCNCRLASKHCSTRHLPDGSSVYCN</sequence>
<dbReference type="Gramene" id="Tc08v2_t015630.1">
    <property type="protein sequence ID" value="Tc08v2_p015630.1"/>
    <property type="gene ID" value="Tc08v2_g015630"/>
</dbReference>
<protein>
    <submittedName>
        <fullName evidence="2">Uncharacterized protein LOC108663041</fullName>
    </submittedName>
</protein>
<proteinExistence type="predicted"/>
<evidence type="ECO:0000313" key="1">
    <source>
        <dbReference type="Proteomes" id="UP000694886"/>
    </source>
</evidence>
<name>A0AB32WTD2_THECC</name>
<dbReference type="Proteomes" id="UP000694886">
    <property type="component" value="Chromosome 8"/>
</dbReference>
<accession>A0AB32WTD2</accession>
<dbReference type="GO" id="GO:0004867">
    <property type="term" value="F:serine-type endopeptidase inhibitor activity"/>
    <property type="evidence" value="ECO:0007669"/>
    <property type="project" value="InterPro"/>
</dbReference>
<dbReference type="InterPro" id="IPR003465">
    <property type="entry name" value="Prot_inh_I20"/>
</dbReference>
<organism evidence="1 2">
    <name type="scientific">Theobroma cacao</name>
    <name type="common">Cacao</name>
    <name type="synonym">Cocoa</name>
    <dbReference type="NCBI Taxonomy" id="3641"/>
    <lineage>
        <taxon>Eukaryota</taxon>
        <taxon>Viridiplantae</taxon>
        <taxon>Streptophyta</taxon>
        <taxon>Embryophyta</taxon>
        <taxon>Tracheophyta</taxon>
        <taxon>Spermatophyta</taxon>
        <taxon>Magnoliopsida</taxon>
        <taxon>eudicotyledons</taxon>
        <taxon>Gunneridae</taxon>
        <taxon>Pentapetalae</taxon>
        <taxon>rosids</taxon>
        <taxon>malvids</taxon>
        <taxon>Malvales</taxon>
        <taxon>Malvaceae</taxon>
        <taxon>Byttnerioideae</taxon>
        <taxon>Theobroma</taxon>
    </lineage>
</organism>
<gene>
    <name evidence="2" type="primary">LOC108663041</name>
</gene>
<dbReference type="AlphaFoldDB" id="A0AB32WTD2"/>
<evidence type="ECO:0000313" key="2">
    <source>
        <dbReference type="RefSeq" id="XP_017981024.1"/>
    </source>
</evidence>
<dbReference type="KEGG" id="tcc:108663041"/>
<dbReference type="GeneID" id="108663041"/>
<dbReference type="SUPFAM" id="SSF100897">
    <property type="entry name" value="Plant proteinase inhibitors"/>
    <property type="match status" value="1"/>
</dbReference>
<reference evidence="2" key="2">
    <citation type="submission" date="2025-08" db="UniProtKB">
        <authorList>
            <consortium name="RefSeq"/>
        </authorList>
    </citation>
    <scope>IDENTIFICATION</scope>
</reference>